<name>A0AAW9PY30_9CYAN</name>
<organism evidence="2 3">
    <name type="scientific">Tumidithrix elongata BACA0141</name>
    <dbReference type="NCBI Taxonomy" id="2716417"/>
    <lineage>
        <taxon>Bacteria</taxon>
        <taxon>Bacillati</taxon>
        <taxon>Cyanobacteriota</taxon>
        <taxon>Cyanophyceae</taxon>
        <taxon>Pseudanabaenales</taxon>
        <taxon>Pseudanabaenaceae</taxon>
        <taxon>Tumidithrix</taxon>
        <taxon>Tumidithrix elongata</taxon>
    </lineage>
</organism>
<sequence length="118" mass="12445">MSTKMFALGLASCTAIACSLTVLGMGRVEAQTTPGATTLSDQTLKDGQQLGGSAYTITGSNLNLMQLIHNAQLNGGRSSDQFREEQNDSLNSAVEGFKAQRNQELKLTPATFSSGNTK</sequence>
<comment type="caution">
    <text evidence="2">The sequence shown here is derived from an EMBL/GenBank/DDBJ whole genome shotgun (WGS) entry which is preliminary data.</text>
</comment>
<evidence type="ECO:0000313" key="3">
    <source>
        <dbReference type="Proteomes" id="UP001333818"/>
    </source>
</evidence>
<dbReference type="EMBL" id="JAZBJZ010000021">
    <property type="protein sequence ID" value="MEE3716519.1"/>
    <property type="molecule type" value="Genomic_DNA"/>
</dbReference>
<proteinExistence type="predicted"/>
<evidence type="ECO:0000313" key="2">
    <source>
        <dbReference type="EMBL" id="MEE3716519.1"/>
    </source>
</evidence>
<dbReference type="PROSITE" id="PS51257">
    <property type="entry name" value="PROKAR_LIPOPROTEIN"/>
    <property type="match status" value="1"/>
</dbReference>
<dbReference type="Proteomes" id="UP001333818">
    <property type="component" value="Unassembled WGS sequence"/>
</dbReference>
<feature type="chain" id="PRO_5044004388" evidence="1">
    <location>
        <begin position="18"/>
        <end position="118"/>
    </location>
</feature>
<feature type="signal peptide" evidence="1">
    <location>
        <begin position="1"/>
        <end position="17"/>
    </location>
</feature>
<dbReference type="AlphaFoldDB" id="A0AAW9PY30"/>
<reference evidence="2" key="1">
    <citation type="submission" date="2024-01" db="EMBL/GenBank/DDBJ databases">
        <title>Bank of Algae and Cyanobacteria of the Azores (BACA) strain genomes.</title>
        <authorList>
            <person name="Luz R."/>
            <person name="Cordeiro R."/>
            <person name="Fonseca A."/>
            <person name="Goncalves V."/>
        </authorList>
    </citation>
    <scope>NUCLEOTIDE SEQUENCE</scope>
    <source>
        <strain evidence="2">BACA0141</strain>
    </source>
</reference>
<protein>
    <submittedName>
        <fullName evidence="2">Uncharacterized protein</fullName>
    </submittedName>
</protein>
<accession>A0AAW9PY30</accession>
<dbReference type="RefSeq" id="WP_330482948.1">
    <property type="nucleotide sequence ID" value="NZ_JAZBJZ010000021.1"/>
</dbReference>
<evidence type="ECO:0000256" key="1">
    <source>
        <dbReference type="SAM" id="SignalP"/>
    </source>
</evidence>
<keyword evidence="3" id="KW-1185">Reference proteome</keyword>
<keyword evidence="1" id="KW-0732">Signal</keyword>
<gene>
    <name evidence="2" type="ORF">V2H45_07160</name>
</gene>